<dbReference type="InterPro" id="IPR029021">
    <property type="entry name" value="Prot-tyrosine_phosphatase-like"/>
</dbReference>
<evidence type="ECO:0000259" key="5">
    <source>
        <dbReference type="PROSITE" id="PS50056"/>
    </source>
</evidence>
<evidence type="ECO:0000256" key="3">
    <source>
        <dbReference type="ARBA" id="ARBA00022912"/>
    </source>
</evidence>
<evidence type="ECO:0000256" key="2">
    <source>
        <dbReference type="ARBA" id="ARBA00022801"/>
    </source>
</evidence>
<dbReference type="PROSITE" id="PS50056">
    <property type="entry name" value="TYR_PHOSPHATASE_2"/>
    <property type="match status" value="1"/>
</dbReference>
<keyword evidence="2 6" id="KW-0378">Hydrolase</keyword>
<dbReference type="PANTHER" id="PTHR45961:SF6">
    <property type="entry name" value="IP21249P"/>
    <property type="match status" value="1"/>
</dbReference>
<dbReference type="InterPro" id="IPR016130">
    <property type="entry name" value="Tyr_Pase_AS"/>
</dbReference>
<dbReference type="SMART" id="SM00195">
    <property type="entry name" value="DSPc"/>
    <property type="match status" value="1"/>
</dbReference>
<dbReference type="Proteomes" id="UP000596742">
    <property type="component" value="Unassembled WGS sequence"/>
</dbReference>
<dbReference type="InterPro" id="IPR000340">
    <property type="entry name" value="Dual-sp_phosphatase_cat-dom"/>
</dbReference>
<dbReference type="GO" id="GO:0005737">
    <property type="term" value="C:cytoplasm"/>
    <property type="evidence" value="ECO:0007669"/>
    <property type="project" value="TreeGrafter"/>
</dbReference>
<dbReference type="PROSITE" id="PS00383">
    <property type="entry name" value="TYR_PHOSPHATASE_1"/>
    <property type="match status" value="1"/>
</dbReference>
<sequence length="195" mass="22077">MAYLTQIAEITDYLFLCSATAITRQRLSLLGITHIINCTLDVPNLNVSGIQSTQIHVDDHPQAQLYLHFDRVADEISTIASRGGKVIVHCVAGVSRSATLCIVHLMKYHRMTLAKAHDYVAKRRSVIRPNNGFWRQLIDYERKLYGRNSVHLVNSNVGLVPNLYTDKARHTVSVPSTSYSRAYGRAFNSRPRYSY</sequence>
<reference evidence="6" key="1">
    <citation type="submission" date="2018-11" db="EMBL/GenBank/DDBJ databases">
        <authorList>
            <person name="Alioto T."/>
            <person name="Alioto T."/>
        </authorList>
    </citation>
    <scope>NUCLEOTIDE SEQUENCE</scope>
</reference>
<dbReference type="AlphaFoldDB" id="A0A8B6C8H6"/>
<evidence type="ECO:0000313" key="6">
    <source>
        <dbReference type="EMBL" id="VDI01886.1"/>
    </source>
</evidence>
<name>A0A8B6C8H6_MYTGA</name>
<dbReference type="Pfam" id="PF00782">
    <property type="entry name" value="DSPc"/>
    <property type="match status" value="1"/>
</dbReference>
<dbReference type="InterPro" id="IPR052103">
    <property type="entry name" value="Dual_spec_Phospatases"/>
</dbReference>
<dbReference type="InterPro" id="IPR020422">
    <property type="entry name" value="TYR_PHOSPHATASE_DUAL_dom"/>
</dbReference>
<gene>
    <name evidence="6" type="ORF">MGAL_10B066808</name>
</gene>
<proteinExistence type="inferred from homology"/>
<feature type="domain" description="Tyrosine specific protein phosphatases" evidence="5">
    <location>
        <begin position="67"/>
        <end position="124"/>
    </location>
</feature>
<organism evidence="6 7">
    <name type="scientific">Mytilus galloprovincialis</name>
    <name type="common">Mediterranean mussel</name>
    <dbReference type="NCBI Taxonomy" id="29158"/>
    <lineage>
        <taxon>Eukaryota</taxon>
        <taxon>Metazoa</taxon>
        <taxon>Spiralia</taxon>
        <taxon>Lophotrochozoa</taxon>
        <taxon>Mollusca</taxon>
        <taxon>Bivalvia</taxon>
        <taxon>Autobranchia</taxon>
        <taxon>Pteriomorphia</taxon>
        <taxon>Mytilida</taxon>
        <taxon>Mytiloidea</taxon>
        <taxon>Mytilidae</taxon>
        <taxon>Mytilinae</taxon>
        <taxon>Mytilus</taxon>
    </lineage>
</organism>
<accession>A0A8B6C8H6</accession>
<evidence type="ECO:0000256" key="1">
    <source>
        <dbReference type="ARBA" id="ARBA00008601"/>
    </source>
</evidence>
<feature type="domain" description="Tyrosine-protein phosphatase" evidence="4">
    <location>
        <begin position="6"/>
        <end position="146"/>
    </location>
</feature>
<dbReference type="InterPro" id="IPR000387">
    <property type="entry name" value="Tyr_Pase_dom"/>
</dbReference>
<dbReference type="PANTHER" id="PTHR45961">
    <property type="entry name" value="IP21249P"/>
    <property type="match status" value="1"/>
</dbReference>
<dbReference type="GO" id="GO:0004722">
    <property type="term" value="F:protein serine/threonine phosphatase activity"/>
    <property type="evidence" value="ECO:0007669"/>
    <property type="project" value="UniProtKB-EC"/>
</dbReference>
<dbReference type="SUPFAM" id="SSF52799">
    <property type="entry name" value="(Phosphotyrosine protein) phosphatases II"/>
    <property type="match status" value="1"/>
</dbReference>
<evidence type="ECO:0000313" key="7">
    <source>
        <dbReference type="Proteomes" id="UP000596742"/>
    </source>
</evidence>
<dbReference type="Gene3D" id="3.90.190.10">
    <property type="entry name" value="Protein tyrosine phosphatase superfamily"/>
    <property type="match status" value="1"/>
</dbReference>
<evidence type="ECO:0000259" key="4">
    <source>
        <dbReference type="PROSITE" id="PS50054"/>
    </source>
</evidence>
<dbReference type="EMBL" id="UYJE01001400">
    <property type="protein sequence ID" value="VDI01886.1"/>
    <property type="molecule type" value="Genomic_DNA"/>
</dbReference>
<comment type="caution">
    <text evidence="6">The sequence shown here is derived from an EMBL/GenBank/DDBJ whole genome shotgun (WGS) entry which is preliminary data.</text>
</comment>
<dbReference type="CDD" id="cd14514">
    <property type="entry name" value="DUSP14-like"/>
    <property type="match status" value="1"/>
</dbReference>
<keyword evidence="7" id="KW-1185">Reference proteome</keyword>
<keyword evidence="3" id="KW-0904">Protein phosphatase</keyword>
<comment type="similarity">
    <text evidence="1">Belongs to the protein-tyrosine phosphatase family. Non-receptor class dual specificity subfamily.</text>
</comment>
<protein>
    <submittedName>
        <fullName evidence="6">Atypical dual specificity phosphatase</fullName>
        <ecNumber evidence="6">3.1.3.16</ecNumber>
    </submittedName>
</protein>
<dbReference type="PROSITE" id="PS50054">
    <property type="entry name" value="TYR_PHOSPHATASE_DUAL"/>
    <property type="match status" value="1"/>
</dbReference>
<dbReference type="OrthoDB" id="285418at2759"/>
<dbReference type="EC" id="3.1.3.16" evidence="6"/>